<dbReference type="PROSITE" id="PS50109">
    <property type="entry name" value="HIS_KIN"/>
    <property type="match status" value="1"/>
</dbReference>
<evidence type="ECO:0000256" key="7">
    <source>
        <dbReference type="ARBA" id="ARBA00022840"/>
    </source>
</evidence>
<dbReference type="GO" id="GO:0005524">
    <property type="term" value="F:ATP binding"/>
    <property type="evidence" value="ECO:0007669"/>
    <property type="project" value="UniProtKB-KW"/>
</dbReference>
<dbReference type="Pfam" id="PF02518">
    <property type="entry name" value="HATPase_c"/>
    <property type="match status" value="1"/>
</dbReference>
<evidence type="ECO:0000256" key="9">
    <source>
        <dbReference type="SAM" id="Phobius"/>
    </source>
</evidence>
<evidence type="ECO:0000256" key="6">
    <source>
        <dbReference type="ARBA" id="ARBA00022777"/>
    </source>
</evidence>
<evidence type="ECO:0000256" key="4">
    <source>
        <dbReference type="ARBA" id="ARBA00022679"/>
    </source>
</evidence>
<keyword evidence="5" id="KW-0547">Nucleotide-binding</keyword>
<evidence type="ECO:0000256" key="2">
    <source>
        <dbReference type="ARBA" id="ARBA00012438"/>
    </source>
</evidence>
<dbReference type="Pfam" id="PF07730">
    <property type="entry name" value="HisKA_3"/>
    <property type="match status" value="1"/>
</dbReference>
<organism evidence="11 12">
    <name type="scientific">Arthrobacter cavernae</name>
    <dbReference type="NCBI Taxonomy" id="2817681"/>
    <lineage>
        <taxon>Bacteria</taxon>
        <taxon>Bacillati</taxon>
        <taxon>Actinomycetota</taxon>
        <taxon>Actinomycetes</taxon>
        <taxon>Micrococcales</taxon>
        <taxon>Micrococcaceae</taxon>
        <taxon>Arthrobacter</taxon>
    </lineage>
</organism>
<dbReference type="EMBL" id="JAFNLL010000036">
    <property type="protein sequence ID" value="MBO1269152.1"/>
    <property type="molecule type" value="Genomic_DNA"/>
</dbReference>
<name>A0A939HJG7_9MICC</name>
<evidence type="ECO:0000313" key="12">
    <source>
        <dbReference type="Proteomes" id="UP000664164"/>
    </source>
</evidence>
<dbReference type="PANTHER" id="PTHR24421:SF10">
    <property type="entry name" value="NITRATE_NITRITE SENSOR PROTEIN NARQ"/>
    <property type="match status" value="1"/>
</dbReference>
<dbReference type="SUPFAM" id="SSF55874">
    <property type="entry name" value="ATPase domain of HSP90 chaperone/DNA topoisomerase II/histidine kinase"/>
    <property type="match status" value="1"/>
</dbReference>
<dbReference type="InterPro" id="IPR003594">
    <property type="entry name" value="HATPase_dom"/>
</dbReference>
<dbReference type="InterPro" id="IPR036890">
    <property type="entry name" value="HATPase_C_sf"/>
</dbReference>
<keyword evidence="9" id="KW-0812">Transmembrane</keyword>
<evidence type="ECO:0000259" key="10">
    <source>
        <dbReference type="PROSITE" id="PS50109"/>
    </source>
</evidence>
<keyword evidence="7" id="KW-0067">ATP-binding</keyword>
<dbReference type="SMART" id="SM00387">
    <property type="entry name" value="HATPase_c"/>
    <property type="match status" value="1"/>
</dbReference>
<feature type="domain" description="Histidine kinase" evidence="10">
    <location>
        <begin position="259"/>
        <end position="446"/>
    </location>
</feature>
<dbReference type="InterPro" id="IPR011712">
    <property type="entry name" value="Sig_transdc_His_kin_sub3_dim/P"/>
</dbReference>
<evidence type="ECO:0000313" key="11">
    <source>
        <dbReference type="EMBL" id="MBO1269152.1"/>
    </source>
</evidence>
<dbReference type="GO" id="GO:0000155">
    <property type="term" value="F:phosphorelay sensor kinase activity"/>
    <property type="evidence" value="ECO:0007669"/>
    <property type="project" value="InterPro"/>
</dbReference>
<evidence type="ECO:0000256" key="5">
    <source>
        <dbReference type="ARBA" id="ARBA00022741"/>
    </source>
</evidence>
<feature type="transmembrane region" description="Helical" evidence="9">
    <location>
        <begin position="32"/>
        <end position="51"/>
    </location>
</feature>
<accession>A0A939HJG7</accession>
<dbReference type="Gene3D" id="1.20.5.1930">
    <property type="match status" value="1"/>
</dbReference>
<evidence type="ECO:0000256" key="1">
    <source>
        <dbReference type="ARBA" id="ARBA00000085"/>
    </source>
</evidence>
<keyword evidence="6 11" id="KW-0418">Kinase</keyword>
<keyword evidence="8" id="KW-0902">Two-component regulatory system</keyword>
<dbReference type="AlphaFoldDB" id="A0A939HJG7"/>
<comment type="catalytic activity">
    <reaction evidence="1">
        <text>ATP + protein L-histidine = ADP + protein N-phospho-L-histidine.</text>
        <dbReference type="EC" id="2.7.13.3"/>
    </reaction>
</comment>
<comment type="caution">
    <text evidence="11">The sequence shown here is derived from an EMBL/GenBank/DDBJ whole genome shotgun (WGS) entry which is preliminary data.</text>
</comment>
<keyword evidence="4" id="KW-0808">Transferase</keyword>
<keyword evidence="3" id="KW-0597">Phosphoprotein</keyword>
<dbReference type="PANTHER" id="PTHR24421">
    <property type="entry name" value="NITRATE/NITRITE SENSOR PROTEIN NARX-RELATED"/>
    <property type="match status" value="1"/>
</dbReference>
<keyword evidence="9" id="KW-1133">Transmembrane helix</keyword>
<dbReference type="Gene3D" id="3.30.565.10">
    <property type="entry name" value="Histidine kinase-like ATPase, C-terminal domain"/>
    <property type="match status" value="1"/>
</dbReference>
<dbReference type="GO" id="GO:0016020">
    <property type="term" value="C:membrane"/>
    <property type="evidence" value="ECO:0007669"/>
    <property type="project" value="InterPro"/>
</dbReference>
<proteinExistence type="predicted"/>
<keyword evidence="12" id="KW-1185">Reference proteome</keyword>
<keyword evidence="9" id="KW-0472">Membrane</keyword>
<dbReference type="Proteomes" id="UP000664164">
    <property type="component" value="Unassembled WGS sequence"/>
</dbReference>
<dbReference type="InterPro" id="IPR005467">
    <property type="entry name" value="His_kinase_dom"/>
</dbReference>
<gene>
    <name evidence="11" type="ORF">J1902_14465</name>
</gene>
<protein>
    <recommendedName>
        <fullName evidence="2">histidine kinase</fullName>
        <ecNumber evidence="2">2.7.13.3</ecNumber>
    </recommendedName>
</protein>
<sequence>MSRHPAPEPKHPRAGRAEAAERRELQSAIARFLLAGFVALVLVAIPVAFWIRAEAERHALDNAKIITQGLADYAISPLMTEQLLARDPAALTQLDRLLQPWFDGGVVTRIKVWDAQGRVVYSDVDSLIGQTFDQPESARELLAGGPATATLESQNELENAFEETSGELLEVYVRSTAQSGTPLIFEAYYDGTGVRQEQEAVLYGMIPPLLLALAVLQLAQLIPAARLAHRIQAFQATRHSLLRHAVEASDLERRRIARELHDDVIQDLSGLAYALESEERQGPEMQRPLFANARTILQENVRTLRAMTSELYPPDLQEVGLEASLLRLGTPLLERGISLTVDVPDKFVLDRERAVMVYRVAREALANVAKHSSAQLAELRIRQNGHRTEIRISDDGLGFDPSRPPLEGHLGLRILRDTIDQAGGSLEIQSAPGSGTTVTATFVNAAVPTP</sequence>
<dbReference type="EC" id="2.7.13.3" evidence="2"/>
<dbReference type="CDD" id="cd16917">
    <property type="entry name" value="HATPase_UhpB-NarQ-NarX-like"/>
    <property type="match status" value="1"/>
</dbReference>
<evidence type="ECO:0000256" key="8">
    <source>
        <dbReference type="ARBA" id="ARBA00023012"/>
    </source>
</evidence>
<evidence type="ECO:0000256" key="3">
    <source>
        <dbReference type="ARBA" id="ARBA00022553"/>
    </source>
</evidence>
<reference evidence="11" key="1">
    <citation type="submission" date="2021-03" db="EMBL/GenBank/DDBJ databases">
        <title>A new species, PO-11, isolated from a karst cave deposit.</title>
        <authorList>
            <person name="Zhaoxiaoyong W."/>
        </authorList>
    </citation>
    <scope>NUCLEOTIDE SEQUENCE</scope>
    <source>
        <strain evidence="11">PO-11</strain>
    </source>
</reference>
<dbReference type="InterPro" id="IPR050482">
    <property type="entry name" value="Sensor_HK_TwoCompSys"/>
</dbReference>
<dbReference type="GO" id="GO:0046983">
    <property type="term" value="F:protein dimerization activity"/>
    <property type="evidence" value="ECO:0007669"/>
    <property type="project" value="InterPro"/>
</dbReference>